<evidence type="ECO:0000313" key="3">
    <source>
        <dbReference type="Proteomes" id="UP000226192"/>
    </source>
</evidence>
<evidence type="ECO:0000256" key="1">
    <source>
        <dbReference type="SAM" id="MobiDB-lite"/>
    </source>
</evidence>
<dbReference type="AlphaFoldDB" id="A0A2C5YB52"/>
<dbReference type="EMBL" id="NJET01000025">
    <property type="protein sequence ID" value="PHH64843.1"/>
    <property type="molecule type" value="Genomic_DNA"/>
</dbReference>
<gene>
    <name evidence="2" type="ORF">CDD81_3909</name>
</gene>
<sequence length="201" mass="21373">MAARRVAEENKQLRKLLNRYGVSDEYIAHFLQSGVVTPLDACQEQQQPLRTGDLGAATQSLHQLLLPRHATGLDHGFSFSLPNQSSREASIASGSTASSSVWESPQQGVSSYPGHPRHLGMAVGMMSAQYPPTGFGGDGRHDAAFVGSQPPSSLANSARPGVVTTQSMPITGSRPTVNYQFSMSPYKDSSTSTYGFQGPGC</sequence>
<comment type="caution">
    <text evidence="2">The sequence shown here is derived from an EMBL/GenBank/DDBJ whole genome shotgun (WGS) entry which is preliminary data.</text>
</comment>
<accession>A0A2C5YB52</accession>
<protein>
    <submittedName>
        <fullName evidence="2">Uncharacterized protein</fullName>
    </submittedName>
</protein>
<dbReference type="STRING" id="1399860.A0A2C5YB52"/>
<dbReference type="OrthoDB" id="4505928at2759"/>
<reference evidence="2 3" key="1">
    <citation type="submission" date="2017-06" db="EMBL/GenBank/DDBJ databases">
        <title>Ant-infecting Ophiocordyceps genomes reveal a high diversity of potential behavioral manipulation genes and a possible major role for enterotoxins.</title>
        <authorList>
            <person name="De Bekker C."/>
            <person name="Evans H.C."/>
            <person name="Brachmann A."/>
            <person name="Hughes D.P."/>
        </authorList>
    </citation>
    <scope>NUCLEOTIDE SEQUENCE [LARGE SCALE GENOMIC DNA]</scope>
    <source>
        <strain evidence="2 3">Map64</strain>
    </source>
</reference>
<feature type="compositionally biased region" description="Low complexity" evidence="1">
    <location>
        <begin position="89"/>
        <end position="104"/>
    </location>
</feature>
<feature type="region of interest" description="Disordered" evidence="1">
    <location>
        <begin position="88"/>
        <end position="115"/>
    </location>
</feature>
<keyword evidence="3" id="KW-1185">Reference proteome</keyword>
<proteinExistence type="predicted"/>
<feature type="region of interest" description="Disordered" evidence="1">
    <location>
        <begin position="149"/>
        <end position="170"/>
    </location>
</feature>
<name>A0A2C5YB52_9HYPO</name>
<dbReference type="Proteomes" id="UP000226192">
    <property type="component" value="Unassembled WGS sequence"/>
</dbReference>
<evidence type="ECO:0000313" key="2">
    <source>
        <dbReference type="EMBL" id="PHH64843.1"/>
    </source>
</evidence>
<organism evidence="2 3">
    <name type="scientific">Ophiocordyceps australis</name>
    <dbReference type="NCBI Taxonomy" id="1399860"/>
    <lineage>
        <taxon>Eukaryota</taxon>
        <taxon>Fungi</taxon>
        <taxon>Dikarya</taxon>
        <taxon>Ascomycota</taxon>
        <taxon>Pezizomycotina</taxon>
        <taxon>Sordariomycetes</taxon>
        <taxon>Hypocreomycetidae</taxon>
        <taxon>Hypocreales</taxon>
        <taxon>Ophiocordycipitaceae</taxon>
        <taxon>Ophiocordyceps</taxon>
    </lineage>
</organism>